<organism evidence="22 23">
    <name type="scientific">Thioploca ingrica</name>
    <dbReference type="NCBI Taxonomy" id="40754"/>
    <lineage>
        <taxon>Bacteria</taxon>
        <taxon>Pseudomonadati</taxon>
        <taxon>Pseudomonadota</taxon>
        <taxon>Gammaproteobacteria</taxon>
        <taxon>Thiotrichales</taxon>
        <taxon>Thiotrichaceae</taxon>
        <taxon>Thioploca</taxon>
    </lineage>
</organism>
<comment type="catalytic activity">
    <reaction evidence="14 18">
        <text>Typically cleaves a -Gly-|-Phe- bond to release an N-terminal, basic peptide of 5-8 residues from type IV prepilin, and then N-methylates the new N-terminal amino group, the methyl donor being S-adenosyl-L-methionine.</text>
        <dbReference type="EC" id="3.4.23.43"/>
    </reaction>
</comment>
<dbReference type="EC" id="2.1.1.-" evidence="18"/>
<dbReference type="InterPro" id="IPR014032">
    <property type="entry name" value="Peptidase_A24A_bac"/>
</dbReference>
<evidence type="ECO:0000256" key="17">
    <source>
        <dbReference type="RuleBase" id="RU003793"/>
    </source>
</evidence>
<evidence type="ECO:0000256" key="19">
    <source>
        <dbReference type="SAM" id="Phobius"/>
    </source>
</evidence>
<evidence type="ECO:0000256" key="8">
    <source>
        <dbReference type="ARBA" id="ARBA00022691"/>
    </source>
</evidence>
<dbReference type="OrthoDB" id="9789291at2"/>
<feature type="transmembrane region" description="Helical" evidence="19">
    <location>
        <begin position="182"/>
        <end position="200"/>
    </location>
</feature>
<dbReference type="HOGENOM" id="CLU_057101_0_0_6"/>
<evidence type="ECO:0000256" key="10">
    <source>
        <dbReference type="ARBA" id="ARBA00022801"/>
    </source>
</evidence>
<keyword evidence="10 18" id="KW-0378">Hydrolase</keyword>
<dbReference type="GO" id="GO:0032259">
    <property type="term" value="P:methylation"/>
    <property type="evidence" value="ECO:0007669"/>
    <property type="project" value="UniProtKB-KW"/>
</dbReference>
<dbReference type="PRINTS" id="PR00864">
    <property type="entry name" value="PREPILNPTASE"/>
</dbReference>
<keyword evidence="9 18" id="KW-0812">Transmembrane</keyword>
<evidence type="ECO:0000256" key="18">
    <source>
        <dbReference type="RuleBase" id="RU003794"/>
    </source>
</evidence>
<proteinExistence type="inferred from homology"/>
<keyword evidence="12 19" id="KW-0472">Membrane</keyword>
<keyword evidence="11 19" id="KW-1133">Transmembrane helix</keyword>
<evidence type="ECO:0000256" key="16">
    <source>
        <dbReference type="ARBA" id="ARBA00071870"/>
    </source>
</evidence>
<feature type="transmembrane region" description="Helical" evidence="19">
    <location>
        <begin position="132"/>
        <end position="150"/>
    </location>
</feature>
<comment type="similarity">
    <text evidence="2 17">Belongs to the peptidase A24 family.</text>
</comment>
<dbReference type="KEGG" id="tig:THII_1980"/>
<evidence type="ECO:0000256" key="9">
    <source>
        <dbReference type="ARBA" id="ARBA00022692"/>
    </source>
</evidence>
<dbReference type="GO" id="GO:0006465">
    <property type="term" value="P:signal peptide processing"/>
    <property type="evidence" value="ECO:0007669"/>
    <property type="project" value="TreeGrafter"/>
</dbReference>
<reference evidence="22" key="1">
    <citation type="journal article" date="2014" name="ISME J.">
        <title>Ecophysiology of Thioploca ingrica as revealed by the complete genome sequence supplemented with proteomic evidence.</title>
        <authorList>
            <person name="Kojima H."/>
            <person name="Ogura Y."/>
            <person name="Yamamoto N."/>
            <person name="Togashi T."/>
            <person name="Mori H."/>
            <person name="Watanabe T."/>
            <person name="Nemoto F."/>
            <person name="Kurokawa K."/>
            <person name="Hayashi T."/>
            <person name="Fukui M."/>
        </authorList>
    </citation>
    <scope>NUCLEOTIDE SEQUENCE [LARGE SCALE GENOMIC DNA]</scope>
</reference>
<dbReference type="Gene3D" id="1.20.120.1220">
    <property type="match status" value="1"/>
</dbReference>
<comment type="function">
    <text evidence="18">Plays an essential role in type IV pili and type II pseudopili formation by proteolytically removing the leader sequence from substrate proteins and subsequently monomethylating the alpha-amino group of the newly exposed N-terminal phenylalanine.</text>
</comment>
<keyword evidence="5 18" id="KW-0489">Methyltransferase</keyword>
<dbReference type="InterPro" id="IPR000045">
    <property type="entry name" value="Prepilin_IV_endopep_pep"/>
</dbReference>
<keyword evidence="8" id="KW-0949">S-adenosyl-L-methionine</keyword>
<feature type="transmembrane region" description="Helical" evidence="19">
    <location>
        <begin position="159"/>
        <end position="176"/>
    </location>
</feature>
<dbReference type="GO" id="GO:0004190">
    <property type="term" value="F:aspartic-type endopeptidase activity"/>
    <property type="evidence" value="ECO:0007669"/>
    <property type="project" value="UniProtKB-EC"/>
</dbReference>
<evidence type="ECO:0000256" key="6">
    <source>
        <dbReference type="ARBA" id="ARBA00022670"/>
    </source>
</evidence>
<keyword evidence="4" id="KW-0997">Cell inner membrane</keyword>
<dbReference type="Pfam" id="PF01478">
    <property type="entry name" value="Peptidase_A24"/>
    <property type="match status" value="1"/>
</dbReference>
<evidence type="ECO:0000313" key="22">
    <source>
        <dbReference type="EMBL" id="BAP56277.1"/>
    </source>
</evidence>
<feature type="domain" description="Prepilin type IV endopeptidase peptidase" evidence="20">
    <location>
        <begin position="137"/>
        <end position="245"/>
    </location>
</feature>
<dbReference type="GO" id="GO:0008168">
    <property type="term" value="F:methyltransferase activity"/>
    <property type="evidence" value="ECO:0007669"/>
    <property type="project" value="UniProtKB-KW"/>
</dbReference>
<evidence type="ECO:0000256" key="13">
    <source>
        <dbReference type="ARBA" id="ARBA00023268"/>
    </source>
</evidence>
<dbReference type="InterPro" id="IPR010627">
    <property type="entry name" value="Prepilin_pept_A24_N"/>
</dbReference>
<keyword evidence="7 18" id="KW-0808">Transferase</keyword>
<dbReference type="Proteomes" id="UP000031623">
    <property type="component" value="Chromosome"/>
</dbReference>
<dbReference type="GO" id="GO:0005886">
    <property type="term" value="C:plasma membrane"/>
    <property type="evidence" value="ECO:0007669"/>
    <property type="project" value="UniProtKB-SubCell"/>
</dbReference>
<feature type="transmembrane region" description="Helical" evidence="19">
    <location>
        <begin position="12"/>
        <end position="36"/>
    </location>
</feature>
<accession>A0A090AKT3</accession>
<gene>
    <name evidence="22" type="ORF">THII_1980</name>
</gene>
<evidence type="ECO:0000256" key="5">
    <source>
        <dbReference type="ARBA" id="ARBA00022603"/>
    </source>
</evidence>
<protein>
    <recommendedName>
        <fullName evidence="16 18">Prepilin leader peptidase/N-methyltransferase</fullName>
        <ecNumber evidence="18">2.1.1.-</ecNumber>
        <ecNumber evidence="15 18">3.4.23.43</ecNumber>
    </recommendedName>
</protein>
<evidence type="ECO:0000313" key="23">
    <source>
        <dbReference type="Proteomes" id="UP000031623"/>
    </source>
</evidence>
<evidence type="ECO:0000256" key="14">
    <source>
        <dbReference type="ARBA" id="ARBA00050401"/>
    </source>
</evidence>
<evidence type="ECO:0000259" key="21">
    <source>
        <dbReference type="Pfam" id="PF06750"/>
    </source>
</evidence>
<keyword evidence="13 18" id="KW-0511">Multifunctional enzyme</keyword>
<feature type="transmembrane region" description="Helical" evidence="19">
    <location>
        <begin position="257"/>
        <end position="275"/>
    </location>
</feature>
<dbReference type="FunFam" id="1.20.120.1220:FF:000001">
    <property type="entry name" value="Type 4 prepilin-like proteins leader peptide-processing enzyme"/>
    <property type="match status" value="1"/>
</dbReference>
<keyword evidence="23" id="KW-1185">Reference proteome</keyword>
<evidence type="ECO:0000256" key="4">
    <source>
        <dbReference type="ARBA" id="ARBA00022519"/>
    </source>
</evidence>
<comment type="subcellular location">
    <subcellularLocation>
        <location evidence="1">Cell inner membrane</location>
        <topology evidence="1">Multi-pass membrane protein</topology>
    </subcellularLocation>
    <subcellularLocation>
        <location evidence="18">Cell membrane</location>
        <topology evidence="18">Multi-pass membrane protein</topology>
    </subcellularLocation>
</comment>
<name>A0A090AKT3_9GAMM</name>
<dbReference type="AlphaFoldDB" id="A0A090AKT3"/>
<evidence type="ECO:0000256" key="3">
    <source>
        <dbReference type="ARBA" id="ARBA00022475"/>
    </source>
</evidence>
<dbReference type="EC" id="3.4.23.43" evidence="15 18"/>
<dbReference type="InterPro" id="IPR050882">
    <property type="entry name" value="Prepilin_peptidase/N-MTase"/>
</dbReference>
<dbReference type="PANTHER" id="PTHR30487">
    <property type="entry name" value="TYPE 4 PREPILIN-LIKE PROTEINS LEADER PEPTIDE-PROCESSING ENZYME"/>
    <property type="match status" value="1"/>
</dbReference>
<evidence type="ECO:0000256" key="2">
    <source>
        <dbReference type="ARBA" id="ARBA00005801"/>
    </source>
</evidence>
<evidence type="ECO:0000259" key="20">
    <source>
        <dbReference type="Pfam" id="PF01478"/>
    </source>
</evidence>
<keyword evidence="3" id="KW-1003">Cell membrane</keyword>
<keyword evidence="6 18" id="KW-0645">Protease</keyword>
<dbReference type="EMBL" id="AP014633">
    <property type="protein sequence ID" value="BAP56277.1"/>
    <property type="molecule type" value="Genomic_DNA"/>
</dbReference>
<dbReference type="STRING" id="40754.THII_1980"/>
<evidence type="ECO:0000256" key="15">
    <source>
        <dbReference type="ARBA" id="ARBA00067082"/>
    </source>
</evidence>
<dbReference type="PANTHER" id="PTHR30487:SF0">
    <property type="entry name" value="PREPILIN LEADER PEPTIDASE_N-METHYLTRANSFERASE-RELATED"/>
    <property type="match status" value="1"/>
</dbReference>
<feature type="domain" description="Prepilin peptidase A24 N-terminal" evidence="21">
    <location>
        <begin position="20"/>
        <end position="126"/>
    </location>
</feature>
<feature type="transmembrane region" description="Helical" evidence="19">
    <location>
        <begin position="232"/>
        <end position="250"/>
    </location>
</feature>
<evidence type="ECO:0000256" key="12">
    <source>
        <dbReference type="ARBA" id="ARBA00023136"/>
    </source>
</evidence>
<evidence type="ECO:0000256" key="11">
    <source>
        <dbReference type="ARBA" id="ARBA00022989"/>
    </source>
</evidence>
<evidence type="ECO:0000256" key="1">
    <source>
        <dbReference type="ARBA" id="ARBA00004429"/>
    </source>
</evidence>
<sequence length="290" mass="32621">MEIFSYLASDPNALIIVVGLLGLIIGSFLNVVIYRLPIMMQQEARLQCAELLNVPASQPNQPFNLIQPRSHCPHCGHQVAILENIPLVSFIWQRGQCTACHQAISWRYPFVELLSASLAIILAWQFGFTWQLLGALTLTWILLALSMIDFDHQLLPDSLTLPGLWLGLGVNLFNLYTNIETSVIGAIAGYLFLWSIYWVFKLLTGKEGMGYGDFKLLALLGAWLGWQPLPSIILISSFLGALVGISLIIIRQHDKNVPIPFGPYLAFAGWIYLLWGEKLTQIYFTWLTYP</sequence>
<dbReference type="Pfam" id="PF06750">
    <property type="entry name" value="A24_N_bact"/>
    <property type="match status" value="1"/>
</dbReference>
<evidence type="ECO:0000256" key="7">
    <source>
        <dbReference type="ARBA" id="ARBA00022679"/>
    </source>
</evidence>